<evidence type="ECO:0000256" key="2">
    <source>
        <dbReference type="SAM" id="SignalP"/>
    </source>
</evidence>
<keyword evidence="4" id="KW-1185">Reference proteome</keyword>
<feature type="signal peptide" evidence="2">
    <location>
        <begin position="1"/>
        <end position="20"/>
    </location>
</feature>
<keyword evidence="2" id="KW-0732">Signal</keyword>
<accession>A0AAE1KJX6</accession>
<proteinExistence type="predicted"/>
<dbReference type="Proteomes" id="UP001286313">
    <property type="component" value="Unassembled WGS sequence"/>
</dbReference>
<evidence type="ECO:0000256" key="1">
    <source>
        <dbReference type="SAM" id="MobiDB-lite"/>
    </source>
</evidence>
<evidence type="ECO:0000313" key="3">
    <source>
        <dbReference type="EMBL" id="KAK3874597.1"/>
    </source>
</evidence>
<name>A0AAE1KJX6_PETCI</name>
<feature type="region of interest" description="Disordered" evidence="1">
    <location>
        <begin position="329"/>
        <end position="348"/>
    </location>
</feature>
<dbReference type="AlphaFoldDB" id="A0AAE1KJX6"/>
<evidence type="ECO:0000313" key="4">
    <source>
        <dbReference type="Proteomes" id="UP001286313"/>
    </source>
</evidence>
<gene>
    <name evidence="3" type="ORF">Pcinc_020489</name>
</gene>
<organism evidence="3 4">
    <name type="scientific">Petrolisthes cinctipes</name>
    <name type="common">Flat porcelain crab</name>
    <dbReference type="NCBI Taxonomy" id="88211"/>
    <lineage>
        <taxon>Eukaryota</taxon>
        <taxon>Metazoa</taxon>
        <taxon>Ecdysozoa</taxon>
        <taxon>Arthropoda</taxon>
        <taxon>Crustacea</taxon>
        <taxon>Multicrustacea</taxon>
        <taxon>Malacostraca</taxon>
        <taxon>Eumalacostraca</taxon>
        <taxon>Eucarida</taxon>
        <taxon>Decapoda</taxon>
        <taxon>Pleocyemata</taxon>
        <taxon>Anomura</taxon>
        <taxon>Galatheoidea</taxon>
        <taxon>Porcellanidae</taxon>
        <taxon>Petrolisthes</taxon>
    </lineage>
</organism>
<protein>
    <submittedName>
        <fullName evidence="3">Uncharacterized protein</fullName>
    </submittedName>
</protein>
<feature type="chain" id="PRO_5042088240" evidence="2">
    <location>
        <begin position="21"/>
        <end position="348"/>
    </location>
</feature>
<sequence length="348" mass="39539">MAVVMVVVMMMTAMCQCVWCRTSITLSPALPTTVILPPPAPPFAPGVIPSVDHITEVPASRDPRRLYLVHAGQSSPQWLSGILTHQGKYKDTQQENKSHDRKVVSSSWLNQQTVEKIIDVMKRTNGFSTGPTVQHHMDPRVILAPEVYQGRETLVYKLAPGIHVFNGVPAKYDSHKTTDVDSGPKFNYDTNSKALSANLTTPGKETEIQPDKYEYNRQETESSYYPGSEVRDESDMLEAADTRTAWRVHYRKPPLHLSAMHNSYRTQLRKGNKRQKHRYIKSVRDLVLFPFARGIRKTHSGLRSAWLSFLLLHYLGFLPELPGVPRHRDPATLRHSTRNAITRRPPFL</sequence>
<reference evidence="3" key="1">
    <citation type="submission" date="2023-10" db="EMBL/GenBank/DDBJ databases">
        <title>Genome assemblies of two species of porcelain crab, Petrolisthes cinctipes and Petrolisthes manimaculis (Anomura: Porcellanidae).</title>
        <authorList>
            <person name="Angst P."/>
        </authorList>
    </citation>
    <scope>NUCLEOTIDE SEQUENCE</scope>
    <source>
        <strain evidence="3">PB745_01</strain>
        <tissue evidence="3">Gill</tissue>
    </source>
</reference>
<dbReference type="EMBL" id="JAWQEG010002093">
    <property type="protein sequence ID" value="KAK3874597.1"/>
    <property type="molecule type" value="Genomic_DNA"/>
</dbReference>
<comment type="caution">
    <text evidence="3">The sequence shown here is derived from an EMBL/GenBank/DDBJ whole genome shotgun (WGS) entry which is preliminary data.</text>
</comment>
<feature type="region of interest" description="Disordered" evidence="1">
    <location>
        <begin position="214"/>
        <end position="234"/>
    </location>
</feature>